<evidence type="ECO:0008006" key="2">
    <source>
        <dbReference type="Google" id="ProtNLM"/>
    </source>
</evidence>
<dbReference type="AlphaFoldDB" id="A0A6J4IAJ5"/>
<sequence>MPLILETANFTVVAPDQPHHSRENGGHIVVTPKVVFEHRYDMPLPLAAQLMHLTMAVGEALTTVLRAEGQEVVRINYQDNGNWAYKVTPPRPRLHVHLYVRTAH</sequence>
<dbReference type="Gene3D" id="3.30.428.10">
    <property type="entry name" value="HIT-like"/>
    <property type="match status" value="1"/>
</dbReference>
<accession>A0A6J4IAJ5</accession>
<dbReference type="SUPFAM" id="SSF54197">
    <property type="entry name" value="HIT-like"/>
    <property type="match status" value="1"/>
</dbReference>
<name>A0A6J4IAJ5_9ACTN</name>
<dbReference type="InterPro" id="IPR036265">
    <property type="entry name" value="HIT-like_sf"/>
</dbReference>
<gene>
    <name evidence="1" type="ORF">AVDCRST_MAG50-1905</name>
</gene>
<proteinExistence type="predicted"/>
<reference evidence="1" key="1">
    <citation type="submission" date="2020-02" db="EMBL/GenBank/DDBJ databases">
        <authorList>
            <person name="Meier V. D."/>
        </authorList>
    </citation>
    <scope>NUCLEOTIDE SEQUENCE</scope>
    <source>
        <strain evidence="1">AVDCRST_MAG50</strain>
    </source>
</reference>
<evidence type="ECO:0000313" key="1">
    <source>
        <dbReference type="EMBL" id="CAA9244846.1"/>
    </source>
</evidence>
<organism evidence="1">
    <name type="scientific">uncultured Acidimicrobiales bacterium</name>
    <dbReference type="NCBI Taxonomy" id="310071"/>
    <lineage>
        <taxon>Bacteria</taxon>
        <taxon>Bacillati</taxon>
        <taxon>Actinomycetota</taxon>
        <taxon>Acidimicrobiia</taxon>
        <taxon>Acidimicrobiales</taxon>
        <taxon>environmental samples</taxon>
    </lineage>
</organism>
<dbReference type="EMBL" id="CADCTF010000098">
    <property type="protein sequence ID" value="CAA9244846.1"/>
    <property type="molecule type" value="Genomic_DNA"/>
</dbReference>
<protein>
    <recommendedName>
        <fullName evidence="2">HIT domain-containing protein</fullName>
    </recommendedName>
</protein>